<evidence type="ECO:0000256" key="3">
    <source>
        <dbReference type="ARBA" id="ARBA00022723"/>
    </source>
</evidence>
<evidence type="ECO:0000313" key="9">
    <source>
        <dbReference type="Proteomes" id="UP001017257"/>
    </source>
</evidence>
<evidence type="ECO:0000259" key="7">
    <source>
        <dbReference type="PROSITE" id="PS00083"/>
    </source>
</evidence>
<proteinExistence type="inferred from homology"/>
<accession>A0ABY5RYX0</accession>
<dbReference type="Pfam" id="PF00775">
    <property type="entry name" value="Dioxygenase_C"/>
    <property type="match status" value="1"/>
</dbReference>
<dbReference type="RefSeq" id="WP_173945616.1">
    <property type="nucleotide sequence ID" value="NZ_CP102846.1"/>
</dbReference>
<feature type="domain" description="Intradiol ring-cleavage dioxygenases" evidence="7">
    <location>
        <begin position="129"/>
        <end position="157"/>
    </location>
</feature>
<organism evidence="8 9">
    <name type="scientific">Microvirga terrae</name>
    <dbReference type="NCBI Taxonomy" id="2740529"/>
    <lineage>
        <taxon>Bacteria</taxon>
        <taxon>Pseudomonadati</taxon>
        <taxon>Pseudomonadota</taxon>
        <taxon>Alphaproteobacteria</taxon>
        <taxon>Hyphomicrobiales</taxon>
        <taxon>Methylobacteriaceae</taxon>
        <taxon>Microvirga</taxon>
    </lineage>
</organism>
<dbReference type="InterPro" id="IPR007535">
    <property type="entry name" value="Catechol_dOase_N"/>
</dbReference>
<dbReference type="GO" id="GO:0051213">
    <property type="term" value="F:dioxygenase activity"/>
    <property type="evidence" value="ECO:0007669"/>
    <property type="project" value="UniProtKB-KW"/>
</dbReference>
<keyword evidence="8" id="KW-0614">Plasmid</keyword>
<dbReference type="PANTHER" id="PTHR33711:SF7">
    <property type="entry name" value="INTRADIOL RING-CLEAVAGE DIOXYGENASES DOMAIN-CONTAINING PROTEIN-RELATED"/>
    <property type="match status" value="1"/>
</dbReference>
<reference evidence="8" key="1">
    <citation type="submission" date="2022-08" db="EMBL/GenBank/DDBJ databases">
        <title>Microvirga terrae sp. nov., isolated from soil.</title>
        <authorList>
            <person name="Kim K.H."/>
            <person name="Seo Y.L."/>
            <person name="Kim J.M."/>
            <person name="Lee J.K."/>
            <person name="Han D.M."/>
            <person name="Jeon C.O."/>
        </authorList>
    </citation>
    <scope>NUCLEOTIDE SEQUENCE</scope>
    <source>
        <strain evidence="8">R24</strain>
        <plasmid evidence="8">pR24_1</plasmid>
    </source>
</reference>
<evidence type="ECO:0000256" key="2">
    <source>
        <dbReference type="ARBA" id="ARBA00007825"/>
    </source>
</evidence>
<comment type="cofactor">
    <cofactor evidence="1">
        <name>Fe(3+)</name>
        <dbReference type="ChEBI" id="CHEBI:29034"/>
    </cofactor>
</comment>
<dbReference type="CDD" id="cd03461">
    <property type="entry name" value="1_2-HQD"/>
    <property type="match status" value="1"/>
</dbReference>
<geneLocation type="plasmid" evidence="8 9">
    <name>pR24_1</name>
</geneLocation>
<evidence type="ECO:0000256" key="1">
    <source>
        <dbReference type="ARBA" id="ARBA00001965"/>
    </source>
</evidence>
<dbReference type="EMBL" id="CP102846">
    <property type="protein sequence ID" value="UVF22208.1"/>
    <property type="molecule type" value="Genomic_DNA"/>
</dbReference>
<keyword evidence="5" id="KW-0560">Oxidoreductase</keyword>
<comment type="similarity">
    <text evidence="2">Belongs to the intradiol ring-cleavage dioxygenase family.</text>
</comment>
<name>A0ABY5RYX0_9HYPH</name>
<dbReference type="InterPro" id="IPR039390">
    <property type="entry name" value="1_2-HQD/HQD"/>
</dbReference>
<evidence type="ECO:0000256" key="5">
    <source>
        <dbReference type="ARBA" id="ARBA00023002"/>
    </source>
</evidence>
<evidence type="ECO:0000256" key="6">
    <source>
        <dbReference type="ARBA" id="ARBA00023004"/>
    </source>
</evidence>
<gene>
    <name evidence="8" type="ORF">HPT29_026305</name>
</gene>
<dbReference type="PANTHER" id="PTHR33711">
    <property type="entry name" value="DIOXYGENASE, PUTATIVE (AFU_ORTHOLOGUE AFUA_2G02910)-RELATED"/>
    <property type="match status" value="1"/>
</dbReference>
<dbReference type="InterPro" id="IPR015889">
    <property type="entry name" value="Intradiol_dOase_core"/>
</dbReference>
<evidence type="ECO:0000313" key="8">
    <source>
        <dbReference type="EMBL" id="UVF22208.1"/>
    </source>
</evidence>
<protein>
    <submittedName>
        <fullName evidence="8">Intradiol ring-cleavage dioxygenase</fullName>
    </submittedName>
</protein>
<dbReference type="Gene3D" id="2.60.130.10">
    <property type="entry name" value="Aromatic compound dioxygenase"/>
    <property type="match status" value="1"/>
</dbReference>
<dbReference type="Proteomes" id="UP001017257">
    <property type="component" value="Plasmid pR24_1"/>
</dbReference>
<dbReference type="Pfam" id="PF04444">
    <property type="entry name" value="Dioxygenase_N"/>
    <property type="match status" value="1"/>
</dbReference>
<evidence type="ECO:0000256" key="4">
    <source>
        <dbReference type="ARBA" id="ARBA00022964"/>
    </source>
</evidence>
<keyword evidence="9" id="KW-1185">Reference proteome</keyword>
<keyword evidence="6" id="KW-0408">Iron</keyword>
<sequence>MRDYDESTITRAVVDSFRITPDPRLRQIMISLTEHLHDFVRDVELTFAEWQYAIEFLTRTGQTCTATRQEFILLSDTLGVSMLVDAINHGAPEEVTETTVLGPFYVQNPPELPHGADVSHGQSGEPLYVEGTVRSADGQMLDGAVIDIWHSDPDGFYDVQRSDLEEPTFRARFRTDVQGQFHFWSIMPKFYPIPDDGPVGEMLKATERHPYRPAHVHFMIGAPGHETLITHVYAADSPYLDSDAVFGVKRSLVAAIIHEAPGIAPDGRVMDKPWRRLSYDFSLKPAEQVPLPFRARSDPAE</sequence>
<keyword evidence="3" id="KW-0479">Metal-binding</keyword>
<dbReference type="InterPro" id="IPR050770">
    <property type="entry name" value="Intradiol_RC_Dioxygenase"/>
</dbReference>
<dbReference type="InterPro" id="IPR000627">
    <property type="entry name" value="Intradiol_dOase_C"/>
</dbReference>
<dbReference type="PROSITE" id="PS00083">
    <property type="entry name" value="INTRADIOL_DIOXYGENAS"/>
    <property type="match status" value="1"/>
</dbReference>
<keyword evidence="4 8" id="KW-0223">Dioxygenase</keyword>
<dbReference type="SUPFAM" id="SSF49482">
    <property type="entry name" value="Aromatic compound dioxygenase"/>
    <property type="match status" value="1"/>
</dbReference>